<protein>
    <submittedName>
        <fullName evidence="2">Uncharacterized protein</fullName>
    </submittedName>
</protein>
<feature type="region of interest" description="Disordered" evidence="1">
    <location>
        <begin position="1"/>
        <end position="23"/>
    </location>
</feature>
<organism evidence="2">
    <name type="scientific">Brugia timori</name>
    <dbReference type="NCBI Taxonomy" id="42155"/>
    <lineage>
        <taxon>Eukaryota</taxon>
        <taxon>Metazoa</taxon>
        <taxon>Ecdysozoa</taxon>
        <taxon>Nematoda</taxon>
        <taxon>Chromadorea</taxon>
        <taxon>Rhabditida</taxon>
        <taxon>Spirurina</taxon>
        <taxon>Spiruromorpha</taxon>
        <taxon>Filarioidea</taxon>
        <taxon>Onchocercidae</taxon>
        <taxon>Brugia</taxon>
    </lineage>
</organism>
<evidence type="ECO:0000256" key="1">
    <source>
        <dbReference type="SAM" id="MobiDB-lite"/>
    </source>
</evidence>
<sequence>LGQVRHSTSASPFIKQSPPSRNSICREGQLIWTIKSHQLSPDIS</sequence>
<dbReference type="WBParaSite" id="BTMF_0000518601-mRNA-1">
    <property type="protein sequence ID" value="BTMF_0000518601-mRNA-1"/>
    <property type="gene ID" value="BTMF_0000518601"/>
</dbReference>
<name>A0A0R3QFP0_9BILA</name>
<evidence type="ECO:0000313" key="2">
    <source>
        <dbReference type="WBParaSite" id="BTMF_0000518601-mRNA-1"/>
    </source>
</evidence>
<dbReference type="AlphaFoldDB" id="A0A0R3QFP0"/>
<accession>A0A0R3QFP0</accession>
<proteinExistence type="predicted"/>
<reference evidence="2" key="1">
    <citation type="submission" date="2017-02" db="UniProtKB">
        <authorList>
            <consortium name="WormBaseParasite"/>
        </authorList>
    </citation>
    <scope>IDENTIFICATION</scope>
</reference>
<feature type="compositionally biased region" description="Polar residues" evidence="1">
    <location>
        <begin position="1"/>
        <end position="11"/>
    </location>
</feature>